<dbReference type="OrthoDB" id="2898509at2759"/>
<gene>
    <name evidence="2" type="ORF">PAC_00918</name>
</gene>
<dbReference type="PANTHER" id="PTHR47534:SF3">
    <property type="entry name" value="ALCOHOL DEHYDROGENASE-LIKE C-TERMINAL DOMAIN-CONTAINING PROTEIN"/>
    <property type="match status" value="1"/>
</dbReference>
<dbReference type="EMBL" id="FJOG01000001">
    <property type="protein sequence ID" value="CZR51043.1"/>
    <property type="molecule type" value="Genomic_DNA"/>
</dbReference>
<dbReference type="PANTHER" id="PTHR47534">
    <property type="entry name" value="YALI0E05731P"/>
    <property type="match status" value="1"/>
</dbReference>
<dbReference type="InterPro" id="IPR052228">
    <property type="entry name" value="Sec_Metab_Biosynth_Oxidored"/>
</dbReference>
<dbReference type="InterPro" id="IPR036291">
    <property type="entry name" value="NAD(P)-bd_dom_sf"/>
</dbReference>
<evidence type="ECO:0000313" key="2">
    <source>
        <dbReference type="EMBL" id="CZR51043.1"/>
    </source>
</evidence>
<name>A0A1L7WE39_9HELO</name>
<sequence>MVSLSDIRNSNKSLQDLPPGIVAVFAGATSGVGLGTLKALAKYANAPRAYMIGRSKAKASHLIDKLKLVNPMATFVFIEGQFSLIKDVDKICDEIKKFETHIDILCMSPGYISLGGRQETPEGIETDLALQFYSRQRLLMNLLPLLERSSSPRVISILAAGFEGPLNKDDLECRKNYNLIKASRAAATMTDFMFEEFAKQHPTISFIHHYPGEVGTHFLDNTLASASGLLWLPAQIPRYTILPVYTHLMCITPDESGERTLFLATTTRFPPTTDHGTTGKVDGFVDRPYGVGVARSTVMKEGKGNGVYRANSNAETSKVNKMLDQYREEGMGKVVYDHTIGVFEKALSAETGNGN</sequence>
<dbReference type="Proteomes" id="UP000184330">
    <property type="component" value="Unassembled WGS sequence"/>
</dbReference>
<reference evidence="2 3" key="1">
    <citation type="submission" date="2016-03" db="EMBL/GenBank/DDBJ databases">
        <authorList>
            <person name="Ploux O."/>
        </authorList>
    </citation>
    <scope>NUCLEOTIDE SEQUENCE [LARGE SCALE GENOMIC DNA]</scope>
    <source>
        <strain evidence="2 3">UAMH 11012</strain>
    </source>
</reference>
<protein>
    <submittedName>
        <fullName evidence="2">Uncharacterized protein</fullName>
    </submittedName>
</protein>
<proteinExistence type="predicted"/>
<dbReference type="Gene3D" id="3.40.50.720">
    <property type="entry name" value="NAD(P)-binding Rossmann-like Domain"/>
    <property type="match status" value="1"/>
</dbReference>
<keyword evidence="3" id="KW-1185">Reference proteome</keyword>
<dbReference type="SUPFAM" id="SSF51735">
    <property type="entry name" value="NAD(P)-binding Rossmann-fold domains"/>
    <property type="match status" value="1"/>
</dbReference>
<keyword evidence="1" id="KW-0560">Oxidoreductase</keyword>
<dbReference type="GO" id="GO:0016491">
    <property type="term" value="F:oxidoreductase activity"/>
    <property type="evidence" value="ECO:0007669"/>
    <property type="project" value="UniProtKB-KW"/>
</dbReference>
<dbReference type="AlphaFoldDB" id="A0A1L7WE39"/>
<accession>A0A1L7WE39</accession>
<evidence type="ECO:0000256" key="1">
    <source>
        <dbReference type="ARBA" id="ARBA00023002"/>
    </source>
</evidence>
<evidence type="ECO:0000313" key="3">
    <source>
        <dbReference type="Proteomes" id="UP000184330"/>
    </source>
</evidence>
<dbReference type="STRING" id="576137.A0A1L7WE39"/>
<organism evidence="2 3">
    <name type="scientific">Phialocephala subalpina</name>
    <dbReference type="NCBI Taxonomy" id="576137"/>
    <lineage>
        <taxon>Eukaryota</taxon>
        <taxon>Fungi</taxon>
        <taxon>Dikarya</taxon>
        <taxon>Ascomycota</taxon>
        <taxon>Pezizomycotina</taxon>
        <taxon>Leotiomycetes</taxon>
        <taxon>Helotiales</taxon>
        <taxon>Mollisiaceae</taxon>
        <taxon>Phialocephala</taxon>
        <taxon>Phialocephala fortinii species complex</taxon>
    </lineage>
</organism>